<comment type="caution">
    <text evidence="8">The sequence shown here is derived from an EMBL/GenBank/DDBJ whole genome shotgun (WGS) entry which is preliminary data.</text>
</comment>
<keyword evidence="4 7" id="KW-0812">Transmembrane</keyword>
<accession>A0AAV5I3D1</accession>
<gene>
    <name evidence="8" type="ORF">SLEP1_g6217</name>
</gene>
<evidence type="ECO:0000256" key="1">
    <source>
        <dbReference type="ARBA" id="ARBA00004370"/>
    </source>
</evidence>
<evidence type="ECO:0000256" key="5">
    <source>
        <dbReference type="ARBA" id="ARBA00022989"/>
    </source>
</evidence>
<dbReference type="PANTHER" id="PTHR31376">
    <property type="entry name" value="OS09G0467300 PROTEIN-RELATED"/>
    <property type="match status" value="1"/>
</dbReference>
<dbReference type="GO" id="GO:0005345">
    <property type="term" value="F:purine nucleobase transmembrane transporter activity"/>
    <property type="evidence" value="ECO:0007669"/>
    <property type="project" value="UniProtKB-ARBA"/>
</dbReference>
<evidence type="ECO:0000256" key="3">
    <source>
        <dbReference type="ARBA" id="ARBA00022448"/>
    </source>
</evidence>
<dbReference type="PANTHER" id="PTHR31376:SF17">
    <property type="entry name" value="PURINE PERMEASE 21-RELATED"/>
    <property type="match status" value="1"/>
</dbReference>
<keyword evidence="6 7" id="KW-0472">Membrane</keyword>
<proteinExistence type="inferred from homology"/>
<comment type="similarity">
    <text evidence="2">Belongs to the purine permeases (TC 2.A.7.14) family.</text>
</comment>
<feature type="transmembrane region" description="Helical" evidence="7">
    <location>
        <begin position="6"/>
        <end position="29"/>
    </location>
</feature>
<protein>
    <submittedName>
        <fullName evidence="8">Uncharacterized protein</fullName>
    </submittedName>
</protein>
<dbReference type="AlphaFoldDB" id="A0AAV5I3D1"/>
<name>A0AAV5I3D1_9ROSI</name>
<feature type="transmembrane region" description="Helical" evidence="7">
    <location>
        <begin position="41"/>
        <end position="60"/>
    </location>
</feature>
<keyword evidence="5 7" id="KW-1133">Transmembrane helix</keyword>
<evidence type="ECO:0000313" key="8">
    <source>
        <dbReference type="EMBL" id="GKU92503.1"/>
    </source>
</evidence>
<dbReference type="GO" id="GO:0015211">
    <property type="term" value="F:purine nucleoside transmembrane transporter activity"/>
    <property type="evidence" value="ECO:0007669"/>
    <property type="project" value="InterPro"/>
</dbReference>
<dbReference type="Pfam" id="PF16913">
    <property type="entry name" value="PUNUT"/>
    <property type="match status" value="1"/>
</dbReference>
<keyword evidence="3" id="KW-0813">Transport</keyword>
<evidence type="ECO:0000256" key="6">
    <source>
        <dbReference type="ARBA" id="ARBA00023136"/>
    </source>
</evidence>
<keyword evidence="9" id="KW-1185">Reference proteome</keyword>
<dbReference type="InterPro" id="IPR030182">
    <property type="entry name" value="PUP_plant"/>
</dbReference>
<reference evidence="8 9" key="1">
    <citation type="journal article" date="2021" name="Commun. Biol.">
        <title>The genome of Shorea leprosula (Dipterocarpaceae) highlights the ecological relevance of drought in aseasonal tropical rainforests.</title>
        <authorList>
            <person name="Ng K.K.S."/>
            <person name="Kobayashi M.J."/>
            <person name="Fawcett J.A."/>
            <person name="Hatakeyama M."/>
            <person name="Paape T."/>
            <person name="Ng C.H."/>
            <person name="Ang C.C."/>
            <person name="Tnah L.H."/>
            <person name="Lee C.T."/>
            <person name="Nishiyama T."/>
            <person name="Sese J."/>
            <person name="O'Brien M.J."/>
            <person name="Copetti D."/>
            <person name="Mohd Noor M.I."/>
            <person name="Ong R.C."/>
            <person name="Putra M."/>
            <person name="Sireger I.Z."/>
            <person name="Indrioko S."/>
            <person name="Kosugi Y."/>
            <person name="Izuno A."/>
            <person name="Isagi Y."/>
            <person name="Lee S.L."/>
            <person name="Shimizu K.K."/>
        </authorList>
    </citation>
    <scope>NUCLEOTIDE SEQUENCE [LARGE SCALE GENOMIC DNA]</scope>
    <source>
        <tissue evidence="8">Leaf</tissue>
    </source>
</reference>
<evidence type="ECO:0000256" key="2">
    <source>
        <dbReference type="ARBA" id="ARBA00006213"/>
    </source>
</evidence>
<dbReference type="Proteomes" id="UP001054252">
    <property type="component" value="Unassembled WGS sequence"/>
</dbReference>
<evidence type="ECO:0000256" key="4">
    <source>
        <dbReference type="ARBA" id="ARBA00022692"/>
    </source>
</evidence>
<organism evidence="8 9">
    <name type="scientific">Rubroshorea leprosula</name>
    <dbReference type="NCBI Taxonomy" id="152421"/>
    <lineage>
        <taxon>Eukaryota</taxon>
        <taxon>Viridiplantae</taxon>
        <taxon>Streptophyta</taxon>
        <taxon>Embryophyta</taxon>
        <taxon>Tracheophyta</taxon>
        <taxon>Spermatophyta</taxon>
        <taxon>Magnoliopsida</taxon>
        <taxon>eudicotyledons</taxon>
        <taxon>Gunneridae</taxon>
        <taxon>Pentapetalae</taxon>
        <taxon>rosids</taxon>
        <taxon>malvids</taxon>
        <taxon>Malvales</taxon>
        <taxon>Dipterocarpaceae</taxon>
        <taxon>Rubroshorea</taxon>
    </lineage>
</organism>
<feature type="transmembrane region" description="Helical" evidence="7">
    <location>
        <begin position="72"/>
        <end position="93"/>
    </location>
</feature>
<dbReference type="GO" id="GO:0016020">
    <property type="term" value="C:membrane"/>
    <property type="evidence" value="ECO:0007669"/>
    <property type="project" value="UniProtKB-SubCell"/>
</dbReference>
<dbReference type="EMBL" id="BPVZ01000006">
    <property type="protein sequence ID" value="GKU92503.1"/>
    <property type="molecule type" value="Genomic_DNA"/>
</dbReference>
<evidence type="ECO:0000313" key="9">
    <source>
        <dbReference type="Proteomes" id="UP001054252"/>
    </source>
</evidence>
<comment type="subcellular location">
    <subcellularLocation>
        <location evidence="1">Membrane</location>
    </subcellularLocation>
</comment>
<evidence type="ECO:0000256" key="7">
    <source>
        <dbReference type="SAM" id="Phobius"/>
    </source>
</evidence>
<sequence>MMYSIGLFYLPVSTFSLICASQLAFNALFSFFLHSQKFTPFIINFLVLLTISSTLLIFQADTSDHGLISKGMYAIGFICTMSASAGYELMLSLTQVFFTRFPKGETQTKVFEMMIY</sequence>